<dbReference type="Pfam" id="PF09286">
    <property type="entry name" value="Pro-kuma_activ"/>
    <property type="match status" value="1"/>
</dbReference>
<dbReference type="SUPFAM" id="SSF52743">
    <property type="entry name" value="Subtilisin-like"/>
    <property type="match status" value="1"/>
</dbReference>
<keyword evidence="13" id="KW-1185">Reference proteome</keyword>
<keyword evidence="8" id="KW-0865">Zymogen</keyword>
<dbReference type="RefSeq" id="XP_064669202.1">
    <property type="nucleotide sequence ID" value="XM_064817826.1"/>
</dbReference>
<evidence type="ECO:0000256" key="8">
    <source>
        <dbReference type="ARBA" id="ARBA00023145"/>
    </source>
</evidence>
<keyword evidence="10" id="KW-0732">Signal</keyword>
<dbReference type="PANTHER" id="PTHR14218">
    <property type="entry name" value="PROTEASE S8 TRIPEPTIDYL PEPTIDASE I CLN2"/>
    <property type="match status" value="1"/>
</dbReference>
<keyword evidence="5 9" id="KW-0378">Hydrolase</keyword>
<dbReference type="PANTHER" id="PTHR14218:SF19">
    <property type="entry name" value="SERINE PROTEASE AORO, PUTATIVE (AFU_ORTHOLOGUE AFUA_6G10250)-RELATED"/>
    <property type="match status" value="1"/>
</dbReference>
<dbReference type="CDD" id="cd04056">
    <property type="entry name" value="Peptidases_S53"/>
    <property type="match status" value="1"/>
</dbReference>
<sequence length="592" mass="65763">MLPQIFFLAALTGFALASPLKKREVPGSYRLHERHLPHWSTQWTKRAKVPSTEVLPMRIGLKQSNLEAGREKLYDISTPGSPNYGKHMTPEEVIEFFSPAQSTVDAIKEWLVASGIAPERIGHSVNKQWIQFDATVGEVEELMFAEFHIWQHKSGSHDISTEEYHVPHHISEHIDYVTPGVRLRTRRAQATHNVQKRRVADKNRVKPFVTQLPAFPHPIQPPYNIPKGNSAMPGNKLGIFESLDVHYSRKDLDIYFSTLYPSIPNGTYPEERLINGAIGAIEDTSEYVPIDLEAPLDFDSAWPLIYPQGLVLFQEDDEYYESHGNFSGFWHTFLDAIDGSYCTYSAYGEKGDCTAPECNDPVYPNPAPGGYKGQLQCGVYKPTNVISISYGGSEAGWPDYYMKRQCDEWMKLGLQGTTVVMSSGDSGVGPDTCYGPEGKIFDPDSASSCPYVLSVGSTEWDRFDTSKPPAPYEKLNEVATARFPSGGGFSNVFGMPSYQKSAVKKYFDQVEKSLSFSGYNHFVKDGDFSHIKDGVYHNGGRGYPDVAAVGDRQVVYSNGSWWLVGGTSLSAPVFGAALTLINEARLEAGKSP</sequence>
<keyword evidence="7" id="KW-0106">Calcium</keyword>
<evidence type="ECO:0000256" key="7">
    <source>
        <dbReference type="ARBA" id="ARBA00022837"/>
    </source>
</evidence>
<evidence type="ECO:0000313" key="13">
    <source>
        <dbReference type="Proteomes" id="UP001302812"/>
    </source>
</evidence>
<dbReference type="GO" id="GO:0046872">
    <property type="term" value="F:metal ion binding"/>
    <property type="evidence" value="ECO:0007669"/>
    <property type="project" value="UniProtKB-KW"/>
</dbReference>
<evidence type="ECO:0000256" key="4">
    <source>
        <dbReference type="ARBA" id="ARBA00022723"/>
    </source>
</evidence>
<dbReference type="PROSITE" id="PS51695">
    <property type="entry name" value="SEDOLISIN"/>
    <property type="match status" value="1"/>
</dbReference>
<evidence type="ECO:0000256" key="3">
    <source>
        <dbReference type="ARBA" id="ARBA00022670"/>
    </source>
</evidence>
<evidence type="ECO:0000256" key="5">
    <source>
        <dbReference type="ARBA" id="ARBA00022801"/>
    </source>
</evidence>
<feature type="signal peptide" evidence="10">
    <location>
        <begin position="1"/>
        <end position="17"/>
    </location>
</feature>
<dbReference type="Gene3D" id="3.40.50.200">
    <property type="entry name" value="Peptidase S8/S53 domain"/>
    <property type="match status" value="1"/>
</dbReference>
<feature type="active site" description="Charge relay system" evidence="9">
    <location>
        <position position="568"/>
    </location>
</feature>
<evidence type="ECO:0000259" key="11">
    <source>
        <dbReference type="PROSITE" id="PS51695"/>
    </source>
</evidence>
<dbReference type="GO" id="GO:0006508">
    <property type="term" value="P:proteolysis"/>
    <property type="evidence" value="ECO:0007669"/>
    <property type="project" value="UniProtKB-KW"/>
</dbReference>
<dbReference type="SMART" id="SM00944">
    <property type="entry name" value="Pro-kuma_activ"/>
    <property type="match status" value="1"/>
</dbReference>
<dbReference type="GO" id="GO:0008240">
    <property type="term" value="F:tripeptidyl-peptidase activity"/>
    <property type="evidence" value="ECO:0007669"/>
    <property type="project" value="TreeGrafter"/>
</dbReference>
<dbReference type="Proteomes" id="UP001302812">
    <property type="component" value="Unassembled WGS sequence"/>
</dbReference>
<keyword evidence="3 9" id="KW-0645">Protease</keyword>
<organism evidence="12 13">
    <name type="scientific">Canariomyces notabilis</name>
    <dbReference type="NCBI Taxonomy" id="2074819"/>
    <lineage>
        <taxon>Eukaryota</taxon>
        <taxon>Fungi</taxon>
        <taxon>Dikarya</taxon>
        <taxon>Ascomycota</taxon>
        <taxon>Pezizomycotina</taxon>
        <taxon>Sordariomycetes</taxon>
        <taxon>Sordariomycetidae</taxon>
        <taxon>Sordariales</taxon>
        <taxon>Chaetomiaceae</taxon>
        <taxon>Canariomyces</taxon>
    </lineage>
</organism>
<comment type="subcellular location">
    <subcellularLocation>
        <location evidence="2">Secreted</location>
        <location evidence="2">Extracellular space</location>
    </subcellularLocation>
</comment>
<dbReference type="InterPro" id="IPR015366">
    <property type="entry name" value="S53_propep"/>
</dbReference>
<reference evidence="12" key="2">
    <citation type="submission" date="2023-05" db="EMBL/GenBank/DDBJ databases">
        <authorList>
            <consortium name="Lawrence Berkeley National Laboratory"/>
            <person name="Steindorff A."/>
            <person name="Hensen N."/>
            <person name="Bonometti L."/>
            <person name="Westerberg I."/>
            <person name="Brannstrom I.O."/>
            <person name="Guillou S."/>
            <person name="Cros-Aarteil S."/>
            <person name="Calhoun S."/>
            <person name="Haridas S."/>
            <person name="Kuo A."/>
            <person name="Mondo S."/>
            <person name="Pangilinan J."/>
            <person name="Riley R."/>
            <person name="Labutti K."/>
            <person name="Andreopoulos B."/>
            <person name="Lipzen A."/>
            <person name="Chen C."/>
            <person name="Yanf M."/>
            <person name="Daum C."/>
            <person name="Ng V."/>
            <person name="Clum A."/>
            <person name="Ohm R."/>
            <person name="Martin F."/>
            <person name="Silar P."/>
            <person name="Natvig D."/>
            <person name="Lalanne C."/>
            <person name="Gautier V."/>
            <person name="Ament-Velasquez S.L."/>
            <person name="Kruys A."/>
            <person name="Hutchinson M.I."/>
            <person name="Powell A.J."/>
            <person name="Barry K."/>
            <person name="Miller A.N."/>
            <person name="Grigoriev I.V."/>
            <person name="Debuchy R."/>
            <person name="Gladieux P."/>
            <person name="Thoren M.H."/>
            <person name="Johannesson H."/>
        </authorList>
    </citation>
    <scope>NUCLEOTIDE SEQUENCE</scope>
    <source>
        <strain evidence="12">CBS 508.74</strain>
    </source>
</reference>
<evidence type="ECO:0000256" key="6">
    <source>
        <dbReference type="ARBA" id="ARBA00022825"/>
    </source>
</evidence>
<comment type="caution">
    <text evidence="9">Lacks conserved residue(s) required for the propagation of feature annotation.</text>
</comment>
<protein>
    <submittedName>
        <fullName evidence="12">Alkaline serine protease</fullName>
    </submittedName>
</protein>
<gene>
    <name evidence="12" type="ORF">N656DRAFT_799007</name>
</gene>
<evidence type="ECO:0000256" key="10">
    <source>
        <dbReference type="SAM" id="SignalP"/>
    </source>
</evidence>
<dbReference type="GO" id="GO:0005576">
    <property type="term" value="C:extracellular region"/>
    <property type="evidence" value="ECO:0007669"/>
    <property type="project" value="UniProtKB-SubCell"/>
</dbReference>
<dbReference type="InterPro" id="IPR036852">
    <property type="entry name" value="Peptidase_S8/S53_dom_sf"/>
</dbReference>
<dbReference type="InterPro" id="IPR050819">
    <property type="entry name" value="Tripeptidyl-peptidase_I"/>
</dbReference>
<feature type="chain" id="PRO_5042937501" evidence="10">
    <location>
        <begin position="18"/>
        <end position="592"/>
    </location>
</feature>
<feature type="active site" description="Charge relay system" evidence="9">
    <location>
        <position position="297"/>
    </location>
</feature>
<comment type="cofactor">
    <cofactor evidence="1">
        <name>Ca(2+)</name>
        <dbReference type="ChEBI" id="CHEBI:29108"/>
    </cofactor>
</comment>
<dbReference type="GO" id="GO:0004252">
    <property type="term" value="F:serine-type endopeptidase activity"/>
    <property type="evidence" value="ECO:0007669"/>
    <property type="project" value="UniProtKB-UniRule"/>
</dbReference>
<keyword evidence="6 9" id="KW-0720">Serine protease</keyword>
<evidence type="ECO:0000256" key="2">
    <source>
        <dbReference type="ARBA" id="ARBA00004239"/>
    </source>
</evidence>
<feature type="active site" description="Charge relay system" evidence="9">
    <location>
        <position position="293"/>
    </location>
</feature>
<dbReference type="AlphaFoldDB" id="A0AAN6TC33"/>
<name>A0AAN6TC33_9PEZI</name>
<dbReference type="GeneID" id="89941951"/>
<evidence type="ECO:0000256" key="1">
    <source>
        <dbReference type="ARBA" id="ARBA00001913"/>
    </source>
</evidence>
<evidence type="ECO:0000256" key="9">
    <source>
        <dbReference type="PROSITE-ProRule" id="PRU01032"/>
    </source>
</evidence>
<accession>A0AAN6TC33</accession>
<feature type="domain" description="Peptidase S53" evidence="11">
    <location>
        <begin position="213"/>
        <end position="592"/>
    </location>
</feature>
<dbReference type="CDD" id="cd11377">
    <property type="entry name" value="Pro-peptidase_S53"/>
    <property type="match status" value="1"/>
</dbReference>
<reference evidence="12" key="1">
    <citation type="journal article" date="2023" name="Mol. Phylogenet. Evol.">
        <title>Genome-scale phylogeny and comparative genomics of the fungal order Sordariales.</title>
        <authorList>
            <person name="Hensen N."/>
            <person name="Bonometti L."/>
            <person name="Westerberg I."/>
            <person name="Brannstrom I.O."/>
            <person name="Guillou S."/>
            <person name="Cros-Aarteil S."/>
            <person name="Calhoun S."/>
            <person name="Haridas S."/>
            <person name="Kuo A."/>
            <person name="Mondo S."/>
            <person name="Pangilinan J."/>
            <person name="Riley R."/>
            <person name="LaButti K."/>
            <person name="Andreopoulos B."/>
            <person name="Lipzen A."/>
            <person name="Chen C."/>
            <person name="Yan M."/>
            <person name="Daum C."/>
            <person name="Ng V."/>
            <person name="Clum A."/>
            <person name="Steindorff A."/>
            <person name="Ohm R.A."/>
            <person name="Martin F."/>
            <person name="Silar P."/>
            <person name="Natvig D.O."/>
            <person name="Lalanne C."/>
            <person name="Gautier V."/>
            <person name="Ament-Velasquez S.L."/>
            <person name="Kruys A."/>
            <person name="Hutchinson M.I."/>
            <person name="Powell A.J."/>
            <person name="Barry K."/>
            <person name="Miller A.N."/>
            <person name="Grigoriev I.V."/>
            <person name="Debuchy R."/>
            <person name="Gladieux P."/>
            <person name="Hiltunen Thoren M."/>
            <person name="Johannesson H."/>
        </authorList>
    </citation>
    <scope>NUCLEOTIDE SEQUENCE</scope>
    <source>
        <strain evidence="12">CBS 508.74</strain>
    </source>
</reference>
<dbReference type="EMBL" id="MU853345">
    <property type="protein sequence ID" value="KAK4111632.1"/>
    <property type="molecule type" value="Genomic_DNA"/>
</dbReference>
<dbReference type="InterPro" id="IPR030400">
    <property type="entry name" value="Sedolisin_dom"/>
</dbReference>
<comment type="caution">
    <text evidence="12">The sequence shown here is derived from an EMBL/GenBank/DDBJ whole genome shotgun (WGS) entry which is preliminary data.</text>
</comment>
<evidence type="ECO:0000313" key="12">
    <source>
        <dbReference type="EMBL" id="KAK4111632.1"/>
    </source>
</evidence>
<proteinExistence type="predicted"/>
<keyword evidence="4" id="KW-0479">Metal-binding</keyword>
<dbReference type="SUPFAM" id="SSF54897">
    <property type="entry name" value="Protease propeptides/inhibitors"/>
    <property type="match status" value="1"/>
</dbReference>